<dbReference type="EMBL" id="WOWK01000116">
    <property type="protein sequence ID" value="KAF0318081.1"/>
    <property type="molecule type" value="Genomic_DNA"/>
</dbReference>
<proteinExistence type="predicted"/>
<accession>A0A8H3W2Q4</accession>
<dbReference type="Proteomes" id="UP000434172">
    <property type="component" value="Unassembled WGS sequence"/>
</dbReference>
<keyword evidence="2" id="KW-0472">Membrane</keyword>
<evidence type="ECO:0000256" key="2">
    <source>
        <dbReference type="SAM" id="Phobius"/>
    </source>
</evidence>
<reference evidence="3 4" key="1">
    <citation type="submission" date="2019-12" db="EMBL/GenBank/DDBJ databases">
        <title>A genome sequence resource for the geographically widespread anthracnose pathogen Colletotrichum asianum.</title>
        <authorList>
            <person name="Meng Y."/>
        </authorList>
    </citation>
    <scope>NUCLEOTIDE SEQUENCE [LARGE SCALE GENOMIC DNA]</scope>
    <source>
        <strain evidence="3 4">ICMP 18580</strain>
    </source>
</reference>
<gene>
    <name evidence="3" type="ORF">GQ607_014697</name>
</gene>
<feature type="compositionally biased region" description="Polar residues" evidence="1">
    <location>
        <begin position="55"/>
        <end position="66"/>
    </location>
</feature>
<keyword evidence="2" id="KW-0812">Transmembrane</keyword>
<feature type="region of interest" description="Disordered" evidence="1">
    <location>
        <begin position="224"/>
        <end position="253"/>
    </location>
</feature>
<sequence length="253" mass="28691">MFRNLFRGSQRAVTTVTRPGASRQTPMLCRQALIRQPRQSQQLYKFLAGSRPYSSQSKIAVNNGTDANGEDAASDKSDNTTQRGIVCRVAASAERKKRLALIDPVPERAGRQNQLARIHRVPPRIYRKYQLVLPTTRQMIQMEKNALEIVKALREISAKLDMLEKLDKLDKINMNLDKLDNININLEKIIINLDKAQKQDKYAFWTLVFAIIVMAFVVAMSDPEKPDKEENEAGGEIQLDTRPTSKADPDRVS</sequence>
<evidence type="ECO:0000313" key="3">
    <source>
        <dbReference type="EMBL" id="KAF0318081.1"/>
    </source>
</evidence>
<feature type="transmembrane region" description="Helical" evidence="2">
    <location>
        <begin position="202"/>
        <end position="221"/>
    </location>
</feature>
<evidence type="ECO:0000313" key="4">
    <source>
        <dbReference type="Proteomes" id="UP000434172"/>
    </source>
</evidence>
<protein>
    <submittedName>
        <fullName evidence="3">Uncharacterized protein</fullName>
    </submittedName>
</protein>
<keyword evidence="4" id="KW-1185">Reference proteome</keyword>
<comment type="caution">
    <text evidence="3">The sequence shown here is derived from an EMBL/GenBank/DDBJ whole genome shotgun (WGS) entry which is preliminary data.</text>
</comment>
<keyword evidence="2" id="KW-1133">Transmembrane helix</keyword>
<organism evidence="3 4">
    <name type="scientific">Colletotrichum asianum</name>
    <dbReference type="NCBI Taxonomy" id="702518"/>
    <lineage>
        <taxon>Eukaryota</taxon>
        <taxon>Fungi</taxon>
        <taxon>Dikarya</taxon>
        <taxon>Ascomycota</taxon>
        <taxon>Pezizomycotina</taxon>
        <taxon>Sordariomycetes</taxon>
        <taxon>Hypocreomycetidae</taxon>
        <taxon>Glomerellales</taxon>
        <taxon>Glomerellaceae</taxon>
        <taxon>Colletotrichum</taxon>
        <taxon>Colletotrichum gloeosporioides species complex</taxon>
    </lineage>
</organism>
<dbReference type="AlphaFoldDB" id="A0A8H3W2Q4"/>
<evidence type="ECO:0000256" key="1">
    <source>
        <dbReference type="SAM" id="MobiDB-lite"/>
    </source>
</evidence>
<feature type="compositionally biased region" description="Basic and acidic residues" evidence="1">
    <location>
        <begin position="243"/>
        <end position="253"/>
    </location>
</feature>
<name>A0A8H3W2Q4_9PEZI</name>
<feature type="region of interest" description="Disordered" evidence="1">
    <location>
        <begin position="55"/>
        <end position="81"/>
    </location>
</feature>